<protein>
    <submittedName>
        <fullName evidence="4">N-acetylmuramoyl-L-alanine amidase</fullName>
    </submittedName>
</protein>
<dbReference type="Gene3D" id="3.40.630.40">
    <property type="entry name" value="Zn-dependent exopeptidases"/>
    <property type="match status" value="1"/>
</dbReference>
<proteinExistence type="predicted"/>
<dbReference type="CDD" id="cd02696">
    <property type="entry name" value="MurNAc-LAA"/>
    <property type="match status" value="1"/>
</dbReference>
<gene>
    <name evidence="4" type="ORF">SAMN05216270_101264</name>
</gene>
<dbReference type="GO" id="GO:0030288">
    <property type="term" value="C:outer membrane-bounded periplasmic space"/>
    <property type="evidence" value="ECO:0007669"/>
    <property type="project" value="TreeGrafter"/>
</dbReference>
<dbReference type="AlphaFoldDB" id="A0A1G6R3K9"/>
<dbReference type="STRING" id="58114.SAMN05216270_101264"/>
<sequence length="217" mass="23500">MPQRNVSRRAALLGATAGLAALPFAGNAALAQVVSPMAGEKVYIDPGHGGDDRGASANGVVEKNVTLDIAKRLREILDRHGYNVRMSRSTDITRSLSYRVNDANSWGASIFVSIHCNAGGGYGFESYRDDGAVSDRTVRLQNNVHARVIAWMNKDQSVTDRGKKAVGFYVVENTNMSAVLTENLFVDNVANANLLKSAAFRQDVALGHYHGINNFFN</sequence>
<feature type="domain" description="MurNAc-LAA" evidence="3">
    <location>
        <begin position="100"/>
        <end position="213"/>
    </location>
</feature>
<dbReference type="PANTHER" id="PTHR30404:SF0">
    <property type="entry name" value="N-ACETYLMURAMOYL-L-ALANINE AMIDASE AMIC"/>
    <property type="match status" value="1"/>
</dbReference>
<evidence type="ECO:0000313" key="4">
    <source>
        <dbReference type="EMBL" id="SDC98983.1"/>
    </source>
</evidence>
<evidence type="ECO:0000256" key="1">
    <source>
        <dbReference type="ARBA" id="ARBA00022801"/>
    </source>
</evidence>
<evidence type="ECO:0000256" key="2">
    <source>
        <dbReference type="SAM" id="SignalP"/>
    </source>
</evidence>
<dbReference type="Pfam" id="PF01520">
    <property type="entry name" value="Amidase_3"/>
    <property type="match status" value="1"/>
</dbReference>
<name>A0A1G6R3K9_9ACTN</name>
<dbReference type="InterPro" id="IPR002508">
    <property type="entry name" value="MurNAc-LAA_cat"/>
</dbReference>
<accession>A0A1G6R3K9</accession>
<dbReference type="SMART" id="SM00646">
    <property type="entry name" value="Ami_3"/>
    <property type="match status" value="1"/>
</dbReference>
<dbReference type="Proteomes" id="UP000198949">
    <property type="component" value="Unassembled WGS sequence"/>
</dbReference>
<keyword evidence="2" id="KW-0732">Signal</keyword>
<dbReference type="SUPFAM" id="SSF53187">
    <property type="entry name" value="Zn-dependent exopeptidases"/>
    <property type="match status" value="1"/>
</dbReference>
<dbReference type="InterPro" id="IPR050695">
    <property type="entry name" value="N-acetylmuramoyl_amidase_3"/>
</dbReference>
<organism evidence="4 5">
    <name type="scientific">Glycomyces harbinensis</name>
    <dbReference type="NCBI Taxonomy" id="58114"/>
    <lineage>
        <taxon>Bacteria</taxon>
        <taxon>Bacillati</taxon>
        <taxon>Actinomycetota</taxon>
        <taxon>Actinomycetes</taxon>
        <taxon>Glycomycetales</taxon>
        <taxon>Glycomycetaceae</taxon>
        <taxon>Glycomyces</taxon>
    </lineage>
</organism>
<evidence type="ECO:0000313" key="5">
    <source>
        <dbReference type="Proteomes" id="UP000198949"/>
    </source>
</evidence>
<evidence type="ECO:0000259" key="3">
    <source>
        <dbReference type="SMART" id="SM00646"/>
    </source>
</evidence>
<dbReference type="GO" id="GO:0008745">
    <property type="term" value="F:N-acetylmuramoyl-L-alanine amidase activity"/>
    <property type="evidence" value="ECO:0007669"/>
    <property type="project" value="InterPro"/>
</dbReference>
<dbReference type="PROSITE" id="PS51318">
    <property type="entry name" value="TAT"/>
    <property type="match status" value="1"/>
</dbReference>
<dbReference type="PANTHER" id="PTHR30404">
    <property type="entry name" value="N-ACETYLMURAMOYL-L-ALANINE AMIDASE"/>
    <property type="match status" value="1"/>
</dbReference>
<feature type="signal peptide" evidence="2">
    <location>
        <begin position="1"/>
        <end position="31"/>
    </location>
</feature>
<reference evidence="5" key="1">
    <citation type="submission" date="2016-10" db="EMBL/GenBank/DDBJ databases">
        <authorList>
            <person name="Varghese N."/>
            <person name="Submissions S."/>
        </authorList>
    </citation>
    <scope>NUCLEOTIDE SEQUENCE [LARGE SCALE GENOMIC DNA]</scope>
    <source>
        <strain evidence="5">CGMCC 4.3516</strain>
    </source>
</reference>
<keyword evidence="5" id="KW-1185">Reference proteome</keyword>
<keyword evidence="1" id="KW-0378">Hydrolase</keyword>
<dbReference type="GO" id="GO:0009253">
    <property type="term" value="P:peptidoglycan catabolic process"/>
    <property type="evidence" value="ECO:0007669"/>
    <property type="project" value="InterPro"/>
</dbReference>
<dbReference type="InterPro" id="IPR006311">
    <property type="entry name" value="TAT_signal"/>
</dbReference>
<dbReference type="EMBL" id="FNAD01000001">
    <property type="protein sequence ID" value="SDC98983.1"/>
    <property type="molecule type" value="Genomic_DNA"/>
</dbReference>
<feature type="chain" id="PRO_5011637542" evidence="2">
    <location>
        <begin position="32"/>
        <end position="217"/>
    </location>
</feature>
<dbReference type="OrthoDB" id="9810670at2"/>